<dbReference type="RefSeq" id="WP_345573198.1">
    <property type="nucleotide sequence ID" value="NZ_BAABDQ010000036.1"/>
</dbReference>
<evidence type="ECO:0000256" key="2">
    <source>
        <dbReference type="SAM" id="SignalP"/>
    </source>
</evidence>
<keyword evidence="2" id="KW-0732">Signal</keyword>
<gene>
    <name evidence="3" type="ORF">GCM10022419_101320</name>
</gene>
<evidence type="ECO:0000256" key="1">
    <source>
        <dbReference type="SAM" id="MobiDB-lite"/>
    </source>
</evidence>
<evidence type="ECO:0000313" key="4">
    <source>
        <dbReference type="Proteomes" id="UP001500630"/>
    </source>
</evidence>
<sequence>MRVRGKIALLAVLSLAVAGLIAPPAHSDPTPQPQEELTPAGETPVPERSTTYEDDSPADSQRAAAPAWRCHLFVSDPAFVRHNGRGHISGIGRQWCTGAGYAPHGPRLTLQRYLGVGIWRNVHRTSIAWSRGSFAESLFDWPCTGTGVERYRWVVDGFAAGVPRVRANAYSLNPRRIYC</sequence>
<accession>A0ABP6Z9J5</accession>
<proteinExistence type="predicted"/>
<name>A0ABP6Z9J5_9ACTN</name>
<keyword evidence="4" id="KW-1185">Reference proteome</keyword>
<dbReference type="EMBL" id="BAABDQ010000036">
    <property type="protein sequence ID" value="GAA3600913.1"/>
    <property type="molecule type" value="Genomic_DNA"/>
</dbReference>
<evidence type="ECO:0000313" key="3">
    <source>
        <dbReference type="EMBL" id="GAA3600913.1"/>
    </source>
</evidence>
<feature type="signal peptide" evidence="2">
    <location>
        <begin position="1"/>
        <end position="27"/>
    </location>
</feature>
<evidence type="ECO:0008006" key="5">
    <source>
        <dbReference type="Google" id="ProtNLM"/>
    </source>
</evidence>
<protein>
    <recommendedName>
        <fullName evidence="5">Peptidase inhibitor family I36 protein</fullName>
    </recommendedName>
</protein>
<reference evidence="4" key="1">
    <citation type="journal article" date="2019" name="Int. J. Syst. Evol. Microbiol.">
        <title>The Global Catalogue of Microorganisms (GCM) 10K type strain sequencing project: providing services to taxonomists for standard genome sequencing and annotation.</title>
        <authorList>
            <consortium name="The Broad Institute Genomics Platform"/>
            <consortium name="The Broad Institute Genome Sequencing Center for Infectious Disease"/>
            <person name="Wu L."/>
            <person name="Ma J."/>
        </authorList>
    </citation>
    <scope>NUCLEOTIDE SEQUENCE [LARGE SCALE GENOMIC DNA]</scope>
    <source>
        <strain evidence="4">JCM 17326</strain>
    </source>
</reference>
<feature type="chain" id="PRO_5047161630" description="Peptidase inhibitor family I36 protein" evidence="2">
    <location>
        <begin position="28"/>
        <end position="179"/>
    </location>
</feature>
<organism evidence="3 4">
    <name type="scientific">Nonomuraea rosea</name>
    <dbReference type="NCBI Taxonomy" id="638574"/>
    <lineage>
        <taxon>Bacteria</taxon>
        <taxon>Bacillati</taxon>
        <taxon>Actinomycetota</taxon>
        <taxon>Actinomycetes</taxon>
        <taxon>Streptosporangiales</taxon>
        <taxon>Streptosporangiaceae</taxon>
        <taxon>Nonomuraea</taxon>
    </lineage>
</organism>
<comment type="caution">
    <text evidence="3">The sequence shown here is derived from an EMBL/GenBank/DDBJ whole genome shotgun (WGS) entry which is preliminary data.</text>
</comment>
<dbReference type="Proteomes" id="UP001500630">
    <property type="component" value="Unassembled WGS sequence"/>
</dbReference>
<feature type="region of interest" description="Disordered" evidence="1">
    <location>
        <begin position="24"/>
        <end position="60"/>
    </location>
</feature>